<evidence type="ECO:0000313" key="4">
    <source>
        <dbReference type="EMBL" id="CAF2102897.1"/>
    </source>
</evidence>
<dbReference type="Proteomes" id="UP000663842">
    <property type="component" value="Unassembled WGS sequence"/>
</dbReference>
<reference evidence="5" key="1">
    <citation type="submission" date="2021-02" db="EMBL/GenBank/DDBJ databases">
        <authorList>
            <person name="Nowell W R."/>
        </authorList>
    </citation>
    <scope>NUCLEOTIDE SEQUENCE</scope>
</reference>
<dbReference type="EMBL" id="CAJOBJ010136005">
    <property type="protein sequence ID" value="CAF4742320.1"/>
    <property type="molecule type" value="Genomic_DNA"/>
</dbReference>
<evidence type="ECO:0000313" key="12">
    <source>
        <dbReference type="Proteomes" id="UP000663887"/>
    </source>
</evidence>
<keyword evidence="11" id="KW-1185">Reference proteome</keyword>
<dbReference type="Proteomes" id="UP000663856">
    <property type="component" value="Unassembled WGS sequence"/>
</dbReference>
<dbReference type="EMBL" id="CAJOBH010223548">
    <property type="protein sequence ID" value="CAF5038956.1"/>
    <property type="molecule type" value="Genomic_DNA"/>
</dbReference>
<accession>A0A816YY13</accession>
<evidence type="ECO:0000313" key="7">
    <source>
        <dbReference type="EMBL" id="CAF4354548.1"/>
    </source>
</evidence>
<evidence type="ECO:0000313" key="5">
    <source>
        <dbReference type="EMBL" id="CAF2166310.1"/>
    </source>
</evidence>
<evidence type="ECO:0000313" key="2">
    <source>
        <dbReference type="EMBL" id="CAF1601640.1"/>
    </source>
</evidence>
<sequence>MSNSGDFNESQDALERLKQIKEHLASNPQDLALIEEQHVLLNTMLMENEKRFNQYKTITNDQAHKTNSLEK</sequence>
<evidence type="ECO:0000313" key="3">
    <source>
        <dbReference type="EMBL" id="CAF1980423.1"/>
    </source>
</evidence>
<organism evidence="5 12">
    <name type="scientific">Rotaria magnacalcarata</name>
    <dbReference type="NCBI Taxonomy" id="392030"/>
    <lineage>
        <taxon>Eukaryota</taxon>
        <taxon>Metazoa</taxon>
        <taxon>Spiralia</taxon>
        <taxon>Gnathifera</taxon>
        <taxon>Rotifera</taxon>
        <taxon>Eurotatoria</taxon>
        <taxon>Bdelloidea</taxon>
        <taxon>Philodinida</taxon>
        <taxon>Philodinidae</taxon>
        <taxon>Rotaria</taxon>
    </lineage>
</organism>
<dbReference type="Proteomes" id="UP000663866">
    <property type="component" value="Unassembled WGS sequence"/>
</dbReference>
<dbReference type="EMBL" id="CAJNRG010015366">
    <property type="protein sequence ID" value="CAF2166310.1"/>
    <property type="molecule type" value="Genomic_DNA"/>
</dbReference>
<dbReference type="Proteomes" id="UP000676336">
    <property type="component" value="Unassembled WGS sequence"/>
</dbReference>
<dbReference type="EMBL" id="CAJOBG010030218">
    <property type="protein sequence ID" value="CAF4354548.1"/>
    <property type="molecule type" value="Genomic_DNA"/>
</dbReference>
<name>A0A816YY13_9BILA</name>
<evidence type="ECO:0000313" key="1">
    <source>
        <dbReference type="EMBL" id="CAF1258317.1"/>
    </source>
</evidence>
<dbReference type="EMBL" id="CAJNRF010008619">
    <property type="protein sequence ID" value="CAF2102897.1"/>
    <property type="molecule type" value="Genomic_DNA"/>
</dbReference>
<dbReference type="Proteomes" id="UP000681720">
    <property type="component" value="Unassembled WGS sequence"/>
</dbReference>
<dbReference type="Proteomes" id="UP000663887">
    <property type="component" value="Unassembled WGS sequence"/>
</dbReference>
<comment type="caution">
    <text evidence="5">The sequence shown here is derived from an EMBL/GenBank/DDBJ whole genome shotgun (WGS) entry which is preliminary data.</text>
</comment>
<evidence type="ECO:0000313" key="8">
    <source>
        <dbReference type="EMBL" id="CAF4742320.1"/>
    </source>
</evidence>
<dbReference type="EMBL" id="CAJNRE010002476">
    <property type="protein sequence ID" value="CAF1980423.1"/>
    <property type="molecule type" value="Genomic_DNA"/>
</dbReference>
<evidence type="ECO:0000313" key="11">
    <source>
        <dbReference type="Proteomes" id="UP000663866"/>
    </source>
</evidence>
<dbReference type="EMBL" id="CAJOBI010252286">
    <property type="protein sequence ID" value="CAF5106545.1"/>
    <property type="molecule type" value="Genomic_DNA"/>
</dbReference>
<evidence type="ECO:0000313" key="9">
    <source>
        <dbReference type="EMBL" id="CAF5038956.1"/>
    </source>
</evidence>
<dbReference type="Proteomes" id="UP000681967">
    <property type="component" value="Unassembled WGS sequence"/>
</dbReference>
<dbReference type="EMBL" id="CAJNOW010011737">
    <property type="protein sequence ID" value="CAF1601640.1"/>
    <property type="molecule type" value="Genomic_DNA"/>
</dbReference>
<evidence type="ECO:0000313" key="10">
    <source>
        <dbReference type="EMBL" id="CAF5106545.1"/>
    </source>
</evidence>
<dbReference type="EMBL" id="CAJNOV010006750">
    <property type="protein sequence ID" value="CAF1258317.1"/>
    <property type="molecule type" value="Genomic_DNA"/>
</dbReference>
<proteinExistence type="predicted"/>
<dbReference type="Proteomes" id="UP000663824">
    <property type="component" value="Unassembled WGS sequence"/>
</dbReference>
<dbReference type="Proteomes" id="UP000663834">
    <property type="component" value="Unassembled WGS sequence"/>
</dbReference>
<dbReference type="Proteomes" id="UP000663855">
    <property type="component" value="Unassembled WGS sequence"/>
</dbReference>
<gene>
    <name evidence="9" type="ORF">BYL167_LOCUS56706</name>
    <name evidence="1" type="ORF">CJN711_LOCUS14850</name>
    <name evidence="8" type="ORF">GIL414_LOCUS44780</name>
    <name evidence="2" type="ORF">KQP761_LOCUS22353</name>
    <name evidence="3" type="ORF">MBJ925_LOCUS7259</name>
    <name evidence="7" type="ORF">OVN521_LOCUS33007</name>
    <name evidence="10" type="ORF">SMN809_LOCUS61911</name>
    <name evidence="6" type="ORF">UXM345_LOCUS15653</name>
    <name evidence="4" type="ORF">WKI299_LOCUS20552</name>
    <name evidence="5" type="ORF">XDN619_LOCUS30942</name>
</gene>
<dbReference type="EMBL" id="CAJOBF010001880">
    <property type="protein sequence ID" value="CAF3991912.1"/>
    <property type="molecule type" value="Genomic_DNA"/>
</dbReference>
<evidence type="ECO:0000313" key="6">
    <source>
        <dbReference type="EMBL" id="CAF3991912.1"/>
    </source>
</evidence>
<protein>
    <submittedName>
        <fullName evidence="5">Uncharacterized protein</fullName>
    </submittedName>
</protein>
<dbReference type="AlphaFoldDB" id="A0A816YY13"/>